<reference evidence="1 2" key="1">
    <citation type="submission" date="2018-08" db="EMBL/GenBank/DDBJ databases">
        <title>A genome reference for cultivated species of the human gut microbiota.</title>
        <authorList>
            <person name="Zou Y."/>
            <person name="Xue W."/>
            <person name="Luo G."/>
        </authorList>
    </citation>
    <scope>NUCLEOTIDE SEQUENCE [LARGE SCALE GENOMIC DNA]</scope>
    <source>
        <strain evidence="1 2">AM27-11</strain>
    </source>
</reference>
<protein>
    <recommendedName>
        <fullName evidence="3">NERD domain-containing protein</fullName>
    </recommendedName>
</protein>
<comment type="caution">
    <text evidence="1">The sequence shown here is derived from an EMBL/GenBank/DDBJ whole genome shotgun (WGS) entry which is preliminary data.</text>
</comment>
<dbReference type="EMBL" id="QSKW01000002">
    <property type="protein sequence ID" value="RHF00017.1"/>
    <property type="molecule type" value="Genomic_DNA"/>
</dbReference>
<proteinExistence type="predicted"/>
<accession>A0A414LYJ9</accession>
<evidence type="ECO:0008006" key="3">
    <source>
        <dbReference type="Google" id="ProtNLM"/>
    </source>
</evidence>
<dbReference type="InterPro" id="IPR011856">
    <property type="entry name" value="tRNA_endonuc-like_dom_sf"/>
</dbReference>
<sequence length="626" mass="74548">MKETEVTILKKFKDVRLNTIERNLQGTKAIEYLEYISRELGDLMLIERLKVAGYFVTDRNQNGFKKEKRREIEKWIRANCSTEAKEKFYKYIKEGKILSRKKKSIEKKIKRYMSYIKSHDIDTLQLLKYINDVILYNGTYNCKSKTLQENLIVSNENIILGTGILLRHGLLKGDNEGKNIISHKKYMQIMEIMQVYNVVNDIIRNWIFGEVTLKRKYFSLIYIYENFGIISDRILSIKEYMALNAAKVTKTVLAYSDNSNEINIYEKSLREKVSEFFYTNDFQEEYIGITLEEWIKIYTFFYNFAYDKNEIIRIGKQQLIKLLEMKKFDENTISVVLEAFTFDEKSNDLFSSFLIEQGEDYLILSSIIKVTEPLKSMMSLFTKHTHGDISKKGVSFENYVRNILYDVNSKSCIESNLQTHHDGESYELDVLFYLNSTLFVFECKTQFQHEDVRGYYRNILENEYYLSKFRRNLEYFTKDKSGQDSLNNRFRKNIPDFDIKNVKVVPIFVSNISYPFVKQDNIYVLDAIRLYDFFEKQPPLIQYIDNTNKEIYFIGQLSPKLFDGNISDSNFVHYLENCKEYEIDIKKPIRKVEIFIRKYGIKAIRLVYDEDYFEEVIKEYIETHSV</sequence>
<dbReference type="SUPFAM" id="SSF52980">
    <property type="entry name" value="Restriction endonuclease-like"/>
    <property type="match status" value="1"/>
</dbReference>
<dbReference type="InterPro" id="IPR011335">
    <property type="entry name" value="Restrct_endonuc-II-like"/>
</dbReference>
<dbReference type="AlphaFoldDB" id="A0A414LYJ9"/>
<gene>
    <name evidence="1" type="ORF">DW707_02080</name>
</gene>
<dbReference type="Gene3D" id="3.40.1350.10">
    <property type="match status" value="1"/>
</dbReference>
<dbReference type="GO" id="GO:0003676">
    <property type="term" value="F:nucleic acid binding"/>
    <property type="evidence" value="ECO:0007669"/>
    <property type="project" value="InterPro"/>
</dbReference>
<dbReference type="RefSeq" id="WP_118929695.1">
    <property type="nucleotide sequence ID" value="NZ_QSKW01000002.1"/>
</dbReference>
<evidence type="ECO:0000313" key="1">
    <source>
        <dbReference type="EMBL" id="RHF00017.1"/>
    </source>
</evidence>
<name>A0A414LYJ9_9FIRM</name>
<dbReference type="Proteomes" id="UP000286271">
    <property type="component" value="Unassembled WGS sequence"/>
</dbReference>
<organism evidence="1 2">
    <name type="scientific">Roseburia inulinivorans</name>
    <dbReference type="NCBI Taxonomy" id="360807"/>
    <lineage>
        <taxon>Bacteria</taxon>
        <taxon>Bacillati</taxon>
        <taxon>Bacillota</taxon>
        <taxon>Clostridia</taxon>
        <taxon>Lachnospirales</taxon>
        <taxon>Lachnospiraceae</taxon>
        <taxon>Roseburia</taxon>
    </lineage>
</organism>
<evidence type="ECO:0000313" key="2">
    <source>
        <dbReference type="Proteomes" id="UP000286271"/>
    </source>
</evidence>